<proteinExistence type="predicted"/>
<dbReference type="EMBL" id="FNTX01000001">
    <property type="protein sequence ID" value="SEE21340.1"/>
    <property type="molecule type" value="Genomic_DNA"/>
</dbReference>
<dbReference type="PANTHER" id="PTHR43449">
    <property type="entry name" value="NUCLEOTIDYLTRANSFERASE"/>
    <property type="match status" value="1"/>
</dbReference>
<dbReference type="CDD" id="cd05403">
    <property type="entry name" value="NT_KNTase_like"/>
    <property type="match status" value="1"/>
</dbReference>
<gene>
    <name evidence="2" type="ORF">SAMN04488554_1814</name>
</gene>
<dbReference type="OrthoDB" id="3826063at2"/>
<dbReference type="Proteomes" id="UP000199220">
    <property type="component" value="Unassembled WGS sequence"/>
</dbReference>
<dbReference type="PANTHER" id="PTHR43449:SF3">
    <property type="entry name" value="POLYMERASE NUCLEOTIDYL TRANSFERASE DOMAIN-CONTAINING PROTEIN"/>
    <property type="match status" value="1"/>
</dbReference>
<evidence type="ECO:0000313" key="3">
    <source>
        <dbReference type="Proteomes" id="UP000199220"/>
    </source>
</evidence>
<dbReference type="InterPro" id="IPR036390">
    <property type="entry name" value="WH_DNA-bd_sf"/>
</dbReference>
<dbReference type="RefSeq" id="WP_089772617.1">
    <property type="nucleotide sequence ID" value="NZ_FNTX01000001.1"/>
</dbReference>
<organism evidence="2 3">
    <name type="scientific">Ruania alba</name>
    <dbReference type="NCBI Taxonomy" id="648782"/>
    <lineage>
        <taxon>Bacteria</taxon>
        <taxon>Bacillati</taxon>
        <taxon>Actinomycetota</taxon>
        <taxon>Actinomycetes</taxon>
        <taxon>Micrococcales</taxon>
        <taxon>Ruaniaceae</taxon>
        <taxon>Ruania</taxon>
    </lineage>
</organism>
<sequence length="198" mass="21296">MHFGSPFGGVIIGARGAVLEVLLRTSEPLTGRQIHALVSDDVGLWSVQEALKALTELGIVETHTAGRAGLHTINEDHVAVAPLRALVDPIAALVSTLEQMLNPGTQTALLFGSLARGEGRIDSDIDLAVISASHWDRRVDLQDAVRTRLGNECDVVVFTQDEFQERAAQAEPVVTDILRDGVALIGNKPRISRLAETR</sequence>
<evidence type="ECO:0000259" key="1">
    <source>
        <dbReference type="Pfam" id="PF18765"/>
    </source>
</evidence>
<keyword evidence="3" id="KW-1185">Reference proteome</keyword>
<name>A0A1H5H0C5_9MICO</name>
<reference evidence="3" key="1">
    <citation type="submission" date="2016-10" db="EMBL/GenBank/DDBJ databases">
        <authorList>
            <person name="Varghese N."/>
            <person name="Submissions S."/>
        </authorList>
    </citation>
    <scope>NUCLEOTIDE SEQUENCE [LARGE SCALE GENOMIC DNA]</scope>
    <source>
        <strain evidence="3">DSM 21368</strain>
    </source>
</reference>
<dbReference type="Gene3D" id="3.30.460.10">
    <property type="entry name" value="Beta Polymerase, domain 2"/>
    <property type="match status" value="1"/>
</dbReference>
<feature type="domain" description="Polymerase beta nucleotidyltransferase" evidence="1">
    <location>
        <begin position="105"/>
        <end position="165"/>
    </location>
</feature>
<dbReference type="InterPro" id="IPR041633">
    <property type="entry name" value="Polbeta"/>
</dbReference>
<accession>A0A1H5H0C5</accession>
<dbReference type="STRING" id="648782.SAMN04488554_1814"/>
<dbReference type="InterPro" id="IPR043519">
    <property type="entry name" value="NT_sf"/>
</dbReference>
<dbReference type="Pfam" id="PF18765">
    <property type="entry name" value="Polbeta"/>
    <property type="match status" value="1"/>
</dbReference>
<dbReference type="GO" id="GO:0016740">
    <property type="term" value="F:transferase activity"/>
    <property type="evidence" value="ECO:0007669"/>
    <property type="project" value="UniProtKB-KW"/>
</dbReference>
<dbReference type="SUPFAM" id="SSF81301">
    <property type="entry name" value="Nucleotidyltransferase"/>
    <property type="match status" value="1"/>
</dbReference>
<protein>
    <submittedName>
        <fullName evidence="2">Nucleotidyltransferase domain-containing protein</fullName>
    </submittedName>
</protein>
<keyword evidence="2" id="KW-0808">Transferase</keyword>
<evidence type="ECO:0000313" key="2">
    <source>
        <dbReference type="EMBL" id="SEE21340.1"/>
    </source>
</evidence>
<dbReference type="AlphaFoldDB" id="A0A1H5H0C5"/>
<dbReference type="SUPFAM" id="SSF46785">
    <property type="entry name" value="Winged helix' DNA-binding domain"/>
    <property type="match status" value="1"/>
</dbReference>